<feature type="domain" description="AMP-binding enzyme C-terminal" evidence="19">
    <location>
        <begin position="439"/>
        <end position="515"/>
    </location>
</feature>
<keyword evidence="9" id="KW-1133">Transmembrane helix</keyword>
<evidence type="ECO:0000256" key="14">
    <source>
        <dbReference type="ARBA" id="ARBA00026121"/>
    </source>
</evidence>
<keyword evidence="21" id="KW-1185">Reference proteome</keyword>
<proteinExistence type="inferred from homology"/>
<sequence>MFLDKAERFPDKPFILYKDEVYSYSKMDKLSNQAARALRKHASVKSGDCVAVYMTNSPAYIWIWLGLSKLGCSIACLNNNIRTQSFLHCFRCSGAKVIIADPELHDAIEEVMPELRKENVQVYYLSETAISENSETFLDKVKAASDESVPKSLRSFVTGKSLAMYIYTSGTTGLPKAAYISHNRMLLATGLFDICRIQPRDIVYTPLPLYHSSAMMIGICGTISKGCTVVLRQKFSASQFWDDCRKYNVTVIQYIGEVLRYLCNVPKRDDDASHNVRMALGNGLRTDIWSEFLRRFGEVRVYEFYAATEGNIGFINYTNTVGSVGRVNYFQQKVMPFELIKYDVEKDEPVRNAKGWCVKTKKGQPGLLIGKITVLSPFAGYAGDKSHTEKKILRDVFRKGDTYFNSGDLLTVDQQNFIYFHDRIGDTFRWKGENVATNEVADILSLMTFIQEVNVYGVPVPNHEGRIGMAAIRLREYYEFDGRKLYAHVRDFLPNYARPRFIRIQDTLEITGTFKQRKVELVKQGFDPSIITDPLYFLDEREKKYVSMTQTIFDEIKSKKMRL</sequence>
<dbReference type="NCBIfam" id="NF006134">
    <property type="entry name" value="PRK08279.1"/>
    <property type="match status" value="1"/>
</dbReference>
<evidence type="ECO:0000256" key="6">
    <source>
        <dbReference type="ARBA" id="ARBA00022692"/>
    </source>
</evidence>
<dbReference type="Gene3D" id="3.30.300.30">
    <property type="match status" value="1"/>
</dbReference>
<evidence type="ECO:0000256" key="10">
    <source>
        <dbReference type="ARBA" id="ARBA00023055"/>
    </source>
</evidence>
<comment type="similarity">
    <text evidence="2">Belongs to the ATP-dependent AMP-binding enzyme family.</text>
</comment>
<evidence type="ECO:0000256" key="15">
    <source>
        <dbReference type="ARBA" id="ARBA00036527"/>
    </source>
</evidence>
<keyword evidence="12" id="KW-0472">Membrane</keyword>
<evidence type="ECO:0000259" key="19">
    <source>
        <dbReference type="Pfam" id="PF13193"/>
    </source>
</evidence>
<keyword evidence="5" id="KW-0436">Ligase</keyword>
<dbReference type="GO" id="GO:0000166">
    <property type="term" value="F:nucleotide binding"/>
    <property type="evidence" value="ECO:0007669"/>
    <property type="project" value="UniProtKB-KW"/>
</dbReference>
<dbReference type="FunFam" id="3.30.300.30:FF:000002">
    <property type="entry name" value="Long-chain fatty acid transport protein 1"/>
    <property type="match status" value="1"/>
</dbReference>
<evidence type="ECO:0000313" key="21">
    <source>
        <dbReference type="Proteomes" id="UP000694569"/>
    </source>
</evidence>
<comment type="catalytic activity">
    <reaction evidence="15">
        <text>a very long-chain fatty acid + ATP + CoA = a very long-chain fatty acyl-CoA + AMP + diphosphate</text>
        <dbReference type="Rhea" id="RHEA:54536"/>
        <dbReference type="ChEBI" id="CHEBI:30616"/>
        <dbReference type="ChEBI" id="CHEBI:33019"/>
        <dbReference type="ChEBI" id="CHEBI:57287"/>
        <dbReference type="ChEBI" id="CHEBI:58950"/>
        <dbReference type="ChEBI" id="CHEBI:138261"/>
        <dbReference type="ChEBI" id="CHEBI:456215"/>
    </reaction>
    <physiologicalReaction direction="left-to-right" evidence="15">
        <dbReference type="Rhea" id="RHEA:54537"/>
    </physiologicalReaction>
</comment>
<keyword evidence="8" id="KW-0276">Fatty acid metabolism</keyword>
<dbReference type="InterPro" id="IPR045851">
    <property type="entry name" value="AMP-bd_C_sf"/>
</dbReference>
<dbReference type="SUPFAM" id="SSF56801">
    <property type="entry name" value="Acetyl-CoA synthetase-like"/>
    <property type="match status" value="1"/>
</dbReference>
<organism evidence="20 21">
    <name type="scientific">Leptobrachium leishanense</name>
    <name type="common">Leishan spiny toad</name>
    <dbReference type="NCBI Taxonomy" id="445787"/>
    <lineage>
        <taxon>Eukaryota</taxon>
        <taxon>Metazoa</taxon>
        <taxon>Chordata</taxon>
        <taxon>Craniata</taxon>
        <taxon>Vertebrata</taxon>
        <taxon>Euteleostomi</taxon>
        <taxon>Amphibia</taxon>
        <taxon>Batrachia</taxon>
        <taxon>Anura</taxon>
        <taxon>Pelobatoidea</taxon>
        <taxon>Megophryidae</taxon>
        <taxon>Leptobrachium</taxon>
    </lineage>
</organism>
<name>A0A8C5MQW9_9ANUR</name>
<dbReference type="InterPro" id="IPR020845">
    <property type="entry name" value="AMP-binding_CS"/>
</dbReference>
<accession>A0A8C5MQW9</accession>
<evidence type="ECO:0000256" key="9">
    <source>
        <dbReference type="ARBA" id="ARBA00022989"/>
    </source>
</evidence>
<evidence type="ECO:0000256" key="13">
    <source>
        <dbReference type="ARBA" id="ARBA00024484"/>
    </source>
</evidence>
<dbReference type="InterPro" id="IPR042099">
    <property type="entry name" value="ANL_N_sf"/>
</dbReference>
<dbReference type="PROSITE" id="PS00455">
    <property type="entry name" value="AMP_BINDING"/>
    <property type="match status" value="1"/>
</dbReference>
<comment type="subcellular location">
    <subcellularLocation>
        <location evidence="1">Cell membrane</location>
        <topology evidence="1">Multi-pass membrane protein</topology>
    </subcellularLocation>
</comment>
<evidence type="ECO:0000256" key="17">
    <source>
        <dbReference type="ARBA" id="ARBA00048666"/>
    </source>
</evidence>
<keyword evidence="11" id="KW-0443">Lipid metabolism</keyword>
<dbReference type="CDD" id="cd05938">
    <property type="entry name" value="hsFATP2a_ACSVL_like"/>
    <property type="match status" value="1"/>
</dbReference>
<keyword evidence="3" id="KW-0813">Transport</keyword>
<dbReference type="Gene3D" id="3.40.50.12780">
    <property type="entry name" value="N-terminal domain of ligase-like"/>
    <property type="match status" value="1"/>
</dbReference>
<protein>
    <recommendedName>
        <fullName evidence="14">long-chain-fatty-acid--CoA ligase</fullName>
        <ecNumber evidence="14">6.2.1.3</ecNumber>
    </recommendedName>
    <alternativeName>
        <fullName evidence="16">Long-chain-fatty-acid--CoA ligase</fullName>
    </alternativeName>
</protein>
<evidence type="ECO:0000259" key="18">
    <source>
        <dbReference type="Pfam" id="PF00501"/>
    </source>
</evidence>
<dbReference type="Pfam" id="PF00501">
    <property type="entry name" value="AMP-binding"/>
    <property type="match status" value="1"/>
</dbReference>
<comment type="catalytic activity">
    <reaction evidence="13">
        <text>a long-chain fatty acid + ATP + CoA = a long-chain fatty acyl-CoA + AMP + diphosphate</text>
        <dbReference type="Rhea" id="RHEA:15421"/>
        <dbReference type="ChEBI" id="CHEBI:30616"/>
        <dbReference type="ChEBI" id="CHEBI:33019"/>
        <dbReference type="ChEBI" id="CHEBI:57287"/>
        <dbReference type="ChEBI" id="CHEBI:57560"/>
        <dbReference type="ChEBI" id="CHEBI:83139"/>
        <dbReference type="ChEBI" id="CHEBI:456215"/>
        <dbReference type="EC" id="6.2.1.3"/>
    </reaction>
    <physiologicalReaction direction="left-to-right" evidence="13">
        <dbReference type="Rhea" id="RHEA:15422"/>
    </physiologicalReaction>
</comment>
<evidence type="ECO:0000256" key="1">
    <source>
        <dbReference type="ARBA" id="ARBA00004651"/>
    </source>
</evidence>
<dbReference type="GO" id="GO:0004467">
    <property type="term" value="F:long-chain fatty acid-CoA ligase activity"/>
    <property type="evidence" value="ECO:0007669"/>
    <property type="project" value="UniProtKB-EC"/>
</dbReference>
<dbReference type="Proteomes" id="UP000694569">
    <property type="component" value="Unplaced"/>
</dbReference>
<dbReference type="GO" id="GO:0005789">
    <property type="term" value="C:endoplasmic reticulum membrane"/>
    <property type="evidence" value="ECO:0007669"/>
    <property type="project" value="TreeGrafter"/>
</dbReference>
<evidence type="ECO:0000256" key="3">
    <source>
        <dbReference type="ARBA" id="ARBA00022448"/>
    </source>
</evidence>
<evidence type="ECO:0000256" key="7">
    <source>
        <dbReference type="ARBA" id="ARBA00022741"/>
    </source>
</evidence>
<dbReference type="OrthoDB" id="288590at2759"/>
<dbReference type="GO" id="GO:0008206">
    <property type="term" value="P:bile acid metabolic process"/>
    <property type="evidence" value="ECO:0007669"/>
    <property type="project" value="TreeGrafter"/>
</dbReference>
<keyword evidence="10" id="KW-0445">Lipid transport</keyword>
<dbReference type="AlphaFoldDB" id="A0A8C5MQW9"/>
<evidence type="ECO:0000256" key="4">
    <source>
        <dbReference type="ARBA" id="ARBA00022475"/>
    </source>
</evidence>
<dbReference type="EC" id="6.2.1.3" evidence="14"/>
<evidence type="ECO:0000256" key="8">
    <source>
        <dbReference type="ARBA" id="ARBA00022832"/>
    </source>
</evidence>
<evidence type="ECO:0000313" key="20">
    <source>
        <dbReference type="Ensembl" id="ENSLLEP00000017278.1"/>
    </source>
</evidence>
<comment type="catalytic activity">
    <reaction evidence="17">
        <text>tetracosanoate + ATP + CoA = tetracosanoyl-CoA + AMP + diphosphate</text>
        <dbReference type="Rhea" id="RHEA:33639"/>
        <dbReference type="ChEBI" id="CHEBI:30616"/>
        <dbReference type="ChEBI" id="CHEBI:31014"/>
        <dbReference type="ChEBI" id="CHEBI:33019"/>
        <dbReference type="ChEBI" id="CHEBI:57287"/>
        <dbReference type="ChEBI" id="CHEBI:65052"/>
        <dbReference type="ChEBI" id="CHEBI:456215"/>
    </reaction>
    <physiologicalReaction direction="left-to-right" evidence="17">
        <dbReference type="Rhea" id="RHEA:33640"/>
    </physiologicalReaction>
</comment>
<evidence type="ECO:0000256" key="11">
    <source>
        <dbReference type="ARBA" id="ARBA00023098"/>
    </source>
</evidence>
<dbReference type="PANTHER" id="PTHR43107:SF26">
    <property type="entry name" value="VERY LONG-CHAIN ACYL-COA SYNTHETASE"/>
    <property type="match status" value="1"/>
</dbReference>
<feature type="domain" description="AMP-dependent synthetase/ligase" evidence="18">
    <location>
        <begin position="4"/>
        <end position="327"/>
    </location>
</feature>
<reference evidence="20" key="1">
    <citation type="submission" date="2025-08" db="UniProtKB">
        <authorList>
            <consortium name="Ensembl"/>
        </authorList>
    </citation>
    <scope>IDENTIFICATION</scope>
</reference>
<evidence type="ECO:0000256" key="16">
    <source>
        <dbReference type="ARBA" id="ARBA00041297"/>
    </source>
</evidence>
<dbReference type="GO" id="GO:0005324">
    <property type="term" value="F:long-chain fatty acid transmembrane transporter activity"/>
    <property type="evidence" value="ECO:0007669"/>
    <property type="project" value="TreeGrafter"/>
</dbReference>
<dbReference type="GeneTree" id="ENSGT00940000161137"/>
<dbReference type="Ensembl" id="ENSLLET00000017935.1">
    <property type="protein sequence ID" value="ENSLLEP00000017278.1"/>
    <property type="gene ID" value="ENSLLEG00000010987.1"/>
</dbReference>
<reference evidence="20" key="2">
    <citation type="submission" date="2025-09" db="UniProtKB">
        <authorList>
            <consortium name="Ensembl"/>
        </authorList>
    </citation>
    <scope>IDENTIFICATION</scope>
</reference>
<dbReference type="GO" id="GO:0005886">
    <property type="term" value="C:plasma membrane"/>
    <property type="evidence" value="ECO:0007669"/>
    <property type="project" value="UniProtKB-SubCell"/>
</dbReference>
<evidence type="ECO:0000256" key="5">
    <source>
        <dbReference type="ARBA" id="ARBA00022598"/>
    </source>
</evidence>
<dbReference type="Pfam" id="PF13193">
    <property type="entry name" value="AMP-binding_C"/>
    <property type="match status" value="1"/>
</dbReference>
<keyword evidence="6" id="KW-0812">Transmembrane</keyword>
<keyword evidence="4" id="KW-1003">Cell membrane</keyword>
<dbReference type="FunFam" id="3.40.50.12780:FF:000005">
    <property type="entry name" value="Solute carrier family 27 member 6"/>
    <property type="match status" value="1"/>
</dbReference>
<evidence type="ECO:0000256" key="12">
    <source>
        <dbReference type="ARBA" id="ARBA00023136"/>
    </source>
</evidence>
<dbReference type="InterPro" id="IPR000873">
    <property type="entry name" value="AMP-dep_synth/lig_dom"/>
</dbReference>
<dbReference type="GO" id="GO:0044539">
    <property type="term" value="P:long-chain fatty acid import into cell"/>
    <property type="evidence" value="ECO:0007669"/>
    <property type="project" value="TreeGrafter"/>
</dbReference>
<dbReference type="PANTHER" id="PTHR43107">
    <property type="entry name" value="LONG-CHAIN FATTY ACID TRANSPORT PROTEIN"/>
    <property type="match status" value="1"/>
</dbReference>
<evidence type="ECO:0000256" key="2">
    <source>
        <dbReference type="ARBA" id="ARBA00006432"/>
    </source>
</evidence>
<dbReference type="InterPro" id="IPR025110">
    <property type="entry name" value="AMP-bd_C"/>
</dbReference>
<keyword evidence="7" id="KW-0547">Nucleotide-binding</keyword>